<evidence type="ECO:0000313" key="2">
    <source>
        <dbReference type="EMBL" id="KRX26570.1"/>
    </source>
</evidence>
<dbReference type="AlphaFoldDB" id="A0A0V0SIZ2"/>
<sequence length="86" mass="9109">MEGRGCDPTRTGGDRNRLRSSTLGLAGLTAALAIVCCCAQHPLNGQCPLRQDGYWRIGDGVIDWTSAAGGLRPIGADLTRPSDIER</sequence>
<protein>
    <submittedName>
        <fullName evidence="2">Uncharacterized protein</fullName>
    </submittedName>
</protein>
<keyword evidence="1" id="KW-1133">Transmembrane helix</keyword>
<evidence type="ECO:0000313" key="3">
    <source>
        <dbReference type="Proteomes" id="UP000054630"/>
    </source>
</evidence>
<reference evidence="2 3" key="1">
    <citation type="submission" date="2015-01" db="EMBL/GenBank/DDBJ databases">
        <title>Evolution of Trichinella species and genotypes.</title>
        <authorList>
            <person name="Korhonen P.K."/>
            <person name="Edoardo P."/>
            <person name="Giuseppe L.R."/>
            <person name="Gasser R.B."/>
        </authorList>
    </citation>
    <scope>NUCLEOTIDE SEQUENCE [LARGE SCALE GENOMIC DNA]</scope>
    <source>
        <strain evidence="2">ISS37</strain>
    </source>
</reference>
<comment type="caution">
    <text evidence="2">The sequence shown here is derived from an EMBL/GenBank/DDBJ whole genome shotgun (WGS) entry which is preliminary data.</text>
</comment>
<gene>
    <name evidence="2" type="ORF">T07_459</name>
</gene>
<dbReference type="Proteomes" id="UP000054630">
    <property type="component" value="Unassembled WGS sequence"/>
</dbReference>
<accession>A0A0V0SIZ2</accession>
<dbReference type="OrthoDB" id="10281217at2759"/>
<name>A0A0V0SIZ2_9BILA</name>
<feature type="transmembrane region" description="Helical" evidence="1">
    <location>
        <begin position="21"/>
        <end position="43"/>
    </location>
</feature>
<organism evidence="2 3">
    <name type="scientific">Trichinella nelsoni</name>
    <dbReference type="NCBI Taxonomy" id="6336"/>
    <lineage>
        <taxon>Eukaryota</taxon>
        <taxon>Metazoa</taxon>
        <taxon>Ecdysozoa</taxon>
        <taxon>Nematoda</taxon>
        <taxon>Enoplea</taxon>
        <taxon>Dorylaimia</taxon>
        <taxon>Trichinellida</taxon>
        <taxon>Trichinellidae</taxon>
        <taxon>Trichinella</taxon>
    </lineage>
</organism>
<keyword evidence="1" id="KW-0812">Transmembrane</keyword>
<evidence type="ECO:0000256" key="1">
    <source>
        <dbReference type="SAM" id="Phobius"/>
    </source>
</evidence>
<dbReference type="EMBL" id="JYDL01000007">
    <property type="protein sequence ID" value="KRX26570.1"/>
    <property type="molecule type" value="Genomic_DNA"/>
</dbReference>
<keyword evidence="3" id="KW-1185">Reference proteome</keyword>
<keyword evidence="1" id="KW-0472">Membrane</keyword>
<proteinExistence type="predicted"/>